<dbReference type="OrthoDB" id="9801609at2"/>
<gene>
    <name evidence="2" type="ORF">DHW03_16635</name>
</gene>
<name>A0A317EJV7_9SPHI</name>
<organism evidence="2 3">
    <name type="scientific">Pedobacter yonginense</name>
    <dbReference type="NCBI Taxonomy" id="651869"/>
    <lineage>
        <taxon>Bacteria</taxon>
        <taxon>Pseudomonadati</taxon>
        <taxon>Bacteroidota</taxon>
        <taxon>Sphingobacteriia</taxon>
        <taxon>Sphingobacteriales</taxon>
        <taxon>Sphingobacteriaceae</taxon>
        <taxon>Pedobacter</taxon>
    </lineage>
</organism>
<dbReference type="Proteomes" id="UP000245379">
    <property type="component" value="Unassembled WGS sequence"/>
</dbReference>
<dbReference type="GO" id="GO:0016757">
    <property type="term" value="F:glycosyltransferase activity"/>
    <property type="evidence" value="ECO:0007669"/>
    <property type="project" value="InterPro"/>
</dbReference>
<dbReference type="SUPFAM" id="SSF53756">
    <property type="entry name" value="UDP-Glycosyltransferase/glycogen phosphorylase"/>
    <property type="match status" value="1"/>
</dbReference>
<sequence length="407" mass="46894">MHKVKIGIPFNENYAPNAGGGFSYTTQLLKAIDDYQFNDEIEIVFLDFTGKTKLTFNQSLLSFHPFKNAGFSDFIRKTILLVLRKLGFRPFKHLINRIEHLHAGARDQYIVKNLRSNNIALLFYANPDGNTFNYPFITTHWDIGHESTYMFPEFAESLKSRQNYYNHVIVKALAILTETETGKKELIRYTNLNKDRISVMPMFPGNIINQHVEQSEQHLILQQYGLNKNEFFIYPAQFWAHKNHITLIDAFKLLLSKRPNLKLVLTGSDKGNLEYIKFYLNNNNLKGDVKMLGFVSNAELYTFYKNAIALTMPTFLGPSNMPPLEAANLGCPVLLSDLEGHRELMGDYPTYFDPLNAEDLAEKMWLQVNAISEQKPFPHQTKFSTASAMEALEKTFLKVLKIRKNWA</sequence>
<dbReference type="CDD" id="cd03809">
    <property type="entry name" value="GT4_MtfB-like"/>
    <property type="match status" value="1"/>
</dbReference>
<dbReference type="RefSeq" id="WP_109926973.1">
    <property type="nucleotide sequence ID" value="NZ_QGNZ01000004.1"/>
</dbReference>
<dbReference type="PANTHER" id="PTHR46401:SF8">
    <property type="entry name" value="BLL6006 PROTEIN"/>
    <property type="match status" value="1"/>
</dbReference>
<dbReference type="Pfam" id="PF00534">
    <property type="entry name" value="Glycos_transf_1"/>
    <property type="match status" value="1"/>
</dbReference>
<dbReference type="PANTHER" id="PTHR46401">
    <property type="entry name" value="GLYCOSYLTRANSFERASE WBBK-RELATED"/>
    <property type="match status" value="1"/>
</dbReference>
<protein>
    <recommendedName>
        <fullName evidence="1">Glycosyl transferase family 1 domain-containing protein</fullName>
    </recommendedName>
</protein>
<accession>A0A317EJV7</accession>
<reference evidence="2 3" key="1">
    <citation type="submission" date="2018-05" db="EMBL/GenBank/DDBJ databases">
        <title>Pedobacter paludis sp. nov., isolated from wetland soil.</title>
        <authorList>
            <person name="Zhang Y."/>
            <person name="Wang G."/>
        </authorList>
    </citation>
    <scope>NUCLEOTIDE SEQUENCE [LARGE SCALE GENOMIC DNA]</scope>
    <source>
        <strain evidence="2 3">KCTC22721</strain>
    </source>
</reference>
<evidence type="ECO:0000313" key="3">
    <source>
        <dbReference type="Proteomes" id="UP000245379"/>
    </source>
</evidence>
<comment type="caution">
    <text evidence="2">The sequence shown here is derived from an EMBL/GenBank/DDBJ whole genome shotgun (WGS) entry which is preliminary data.</text>
</comment>
<dbReference type="InterPro" id="IPR001296">
    <property type="entry name" value="Glyco_trans_1"/>
</dbReference>
<evidence type="ECO:0000259" key="1">
    <source>
        <dbReference type="Pfam" id="PF00534"/>
    </source>
</evidence>
<evidence type="ECO:0000313" key="2">
    <source>
        <dbReference type="EMBL" id="PWS26407.1"/>
    </source>
</evidence>
<dbReference type="Gene3D" id="3.40.50.2000">
    <property type="entry name" value="Glycogen Phosphorylase B"/>
    <property type="match status" value="1"/>
</dbReference>
<dbReference type="EMBL" id="QGNZ01000004">
    <property type="protein sequence ID" value="PWS26407.1"/>
    <property type="molecule type" value="Genomic_DNA"/>
</dbReference>
<feature type="domain" description="Glycosyl transferase family 1" evidence="1">
    <location>
        <begin position="222"/>
        <end position="364"/>
    </location>
</feature>
<dbReference type="AlphaFoldDB" id="A0A317EJV7"/>
<proteinExistence type="predicted"/>
<keyword evidence="3" id="KW-1185">Reference proteome</keyword>